<keyword evidence="1" id="KW-0853">WD repeat</keyword>
<protein>
    <recommendedName>
        <fullName evidence="3">DUF2415 domain-containing protein</fullName>
    </recommendedName>
</protein>
<dbReference type="PANTHER" id="PTHR43991:SF12">
    <property type="entry name" value="WD REPEAT PROTEIN (AFU_ORTHOLOGUE AFUA_8G05640)"/>
    <property type="match status" value="1"/>
</dbReference>
<comment type="caution">
    <text evidence="4">The sequence shown here is derived from an EMBL/GenBank/DDBJ whole genome shotgun (WGS) entry which is preliminary data.</text>
</comment>
<dbReference type="PANTHER" id="PTHR43991">
    <property type="entry name" value="WD REPEAT PROTEIN (AFU_ORTHOLOGUE AFUA_8G05640)-RELATED"/>
    <property type="match status" value="1"/>
</dbReference>
<evidence type="ECO:0000256" key="2">
    <source>
        <dbReference type="SAM" id="MobiDB-lite"/>
    </source>
</evidence>
<dbReference type="Pfam" id="PF10313">
    <property type="entry name" value="DUF2415"/>
    <property type="match status" value="1"/>
</dbReference>
<gene>
    <name evidence="4" type="ORF">N7G274_005955</name>
</gene>
<dbReference type="EMBL" id="JBEFKJ010000017">
    <property type="protein sequence ID" value="KAL2041573.1"/>
    <property type="molecule type" value="Genomic_DNA"/>
</dbReference>
<dbReference type="InterPro" id="IPR001680">
    <property type="entry name" value="WD40_rpt"/>
</dbReference>
<evidence type="ECO:0000313" key="4">
    <source>
        <dbReference type="EMBL" id="KAL2041573.1"/>
    </source>
</evidence>
<evidence type="ECO:0000256" key="1">
    <source>
        <dbReference type="PROSITE-ProRule" id="PRU00221"/>
    </source>
</evidence>
<feature type="compositionally biased region" description="Polar residues" evidence="2">
    <location>
        <begin position="44"/>
        <end position="57"/>
    </location>
</feature>
<dbReference type="InterPro" id="IPR036322">
    <property type="entry name" value="WD40_repeat_dom_sf"/>
</dbReference>
<dbReference type="SMART" id="SM00320">
    <property type="entry name" value="WD40"/>
    <property type="match status" value="1"/>
</dbReference>
<evidence type="ECO:0000313" key="5">
    <source>
        <dbReference type="Proteomes" id="UP001590950"/>
    </source>
</evidence>
<name>A0ABR4ADV8_9LECA</name>
<dbReference type="Pfam" id="PF00400">
    <property type="entry name" value="WD40"/>
    <property type="match status" value="1"/>
</dbReference>
<dbReference type="InterPro" id="IPR019417">
    <property type="entry name" value="DUF2415"/>
</dbReference>
<sequence>MEHVPLHDSMSSDLDIHTETESEDGGVALSKFGSDDMDLDLESAPTSASQSPLQSSHQFEDTDSASVPAVFEEGFVPASTSAPMIPWPASGAANSTHPVEAITSNDMSFAEALSGSLALGIGPGHFTFPDEEEILDPGNPYHQPFGMHQSFPQSLVAVPPPPTADEEQTSSEVSAEGTSQSTHQHAIESHAPTYTNAQHAELNVALPSLNDVFGSEFLSQSAPAIETASASHIDDFPADYWDDVEDNMKNFHLDEFFYYWKQKNSSAVDGYPPISHLANDLSKVQRPKKVSYDDLDRECGDYQGIHWSRFRTTKAQAREVRRMTYRNHRNCSPREPTFGTKAYKAKFHDDVIPDSDIYFHFKETNLRCRPYTAHFQLRHNLSASSKNAVFYSQRPSDDGGDGGDMKTSCGPKIMCFNPETDTTECAMDLTKLASKDAAKLDRVTTLTASNGVLVAGGLEGVYAIKSLSANFETRPITGVITEDPNCSTNCVQTFLDRRSGLPKAVFDSNDMSIRTLDCLTNRVVQHHRFPCQINCSAMSPDGRLRLLVGDSRYPIVANSETGEMISVLHGHQDYGFACAWAPDGITMATGHQDGIVQVWDARKLNRSLHIVPMEMGGCRTMTFSPAGSGKRVLVLAEPADFIHIIDAQNFGSKQVIDFFGEISGISMPPDGSRLYVANGDPKYGGIMEFGRASNCGGYGNDNDRRRRFKSADRKQGDLMNRIMHLDYGDSLFDKSRWEVFEERRNGFKVGRSEILDWLCDDDLECEQGISPSQTMQRRQDVGSRDLVF</sequence>
<feature type="region of interest" description="Disordered" evidence="2">
    <location>
        <begin position="158"/>
        <end position="185"/>
    </location>
</feature>
<dbReference type="Gene3D" id="2.130.10.10">
    <property type="entry name" value="YVTN repeat-like/Quinoprotein amine dehydrogenase"/>
    <property type="match status" value="2"/>
</dbReference>
<dbReference type="PROSITE" id="PS50294">
    <property type="entry name" value="WD_REPEATS_REGION"/>
    <property type="match status" value="1"/>
</dbReference>
<dbReference type="InterPro" id="IPR015943">
    <property type="entry name" value="WD40/YVTN_repeat-like_dom_sf"/>
</dbReference>
<dbReference type="Proteomes" id="UP001590950">
    <property type="component" value="Unassembled WGS sequence"/>
</dbReference>
<proteinExistence type="predicted"/>
<organism evidence="4 5">
    <name type="scientific">Stereocaulon virgatum</name>
    <dbReference type="NCBI Taxonomy" id="373712"/>
    <lineage>
        <taxon>Eukaryota</taxon>
        <taxon>Fungi</taxon>
        <taxon>Dikarya</taxon>
        <taxon>Ascomycota</taxon>
        <taxon>Pezizomycotina</taxon>
        <taxon>Lecanoromycetes</taxon>
        <taxon>OSLEUM clade</taxon>
        <taxon>Lecanoromycetidae</taxon>
        <taxon>Lecanorales</taxon>
        <taxon>Lecanorineae</taxon>
        <taxon>Stereocaulaceae</taxon>
        <taxon>Stereocaulon</taxon>
    </lineage>
</organism>
<keyword evidence="5" id="KW-1185">Reference proteome</keyword>
<reference evidence="4 5" key="1">
    <citation type="submission" date="2024-09" db="EMBL/GenBank/DDBJ databases">
        <title>Rethinking Asexuality: The Enigmatic Case of Functional Sexual Genes in Lepraria (Stereocaulaceae).</title>
        <authorList>
            <person name="Doellman M."/>
            <person name="Sun Y."/>
            <person name="Barcenas-Pena A."/>
            <person name="Lumbsch H.T."/>
            <person name="Grewe F."/>
        </authorList>
    </citation>
    <scope>NUCLEOTIDE SEQUENCE [LARGE SCALE GENOMIC DNA]</scope>
    <source>
        <strain evidence="4 5">Mercado 3170</strain>
    </source>
</reference>
<dbReference type="PROSITE" id="PS50082">
    <property type="entry name" value="WD_REPEATS_2"/>
    <property type="match status" value="1"/>
</dbReference>
<feature type="domain" description="DUF2415" evidence="3">
    <location>
        <begin position="616"/>
        <end position="657"/>
    </location>
</feature>
<feature type="repeat" description="WD" evidence="1">
    <location>
        <begin position="568"/>
        <end position="600"/>
    </location>
</feature>
<feature type="region of interest" description="Disordered" evidence="2">
    <location>
        <begin position="1"/>
        <end position="64"/>
    </location>
</feature>
<accession>A0ABR4ADV8</accession>
<evidence type="ECO:0000259" key="3">
    <source>
        <dbReference type="Pfam" id="PF10313"/>
    </source>
</evidence>
<dbReference type="SUPFAM" id="SSF50978">
    <property type="entry name" value="WD40 repeat-like"/>
    <property type="match status" value="1"/>
</dbReference>
<feature type="compositionally biased region" description="Polar residues" evidence="2">
    <location>
        <begin position="170"/>
        <end position="184"/>
    </location>
</feature>